<keyword evidence="4 8" id="KW-0378">Hydrolase</keyword>
<dbReference type="Pfam" id="PF01095">
    <property type="entry name" value="Pectinesterase"/>
    <property type="match status" value="1"/>
</dbReference>
<evidence type="ECO:0000256" key="2">
    <source>
        <dbReference type="ARBA" id="ARBA00008891"/>
    </source>
</evidence>
<evidence type="ECO:0000256" key="7">
    <source>
        <dbReference type="PROSITE-ProRule" id="PRU10040"/>
    </source>
</evidence>
<dbReference type="InterPro" id="IPR012334">
    <property type="entry name" value="Pectin_lyas_fold"/>
</dbReference>
<dbReference type="PROSITE" id="PS00503">
    <property type="entry name" value="PECTINESTERASE_2"/>
    <property type="match status" value="1"/>
</dbReference>
<evidence type="ECO:0000256" key="3">
    <source>
        <dbReference type="ARBA" id="ARBA00013229"/>
    </source>
</evidence>
<protein>
    <recommendedName>
        <fullName evidence="3 8">Pectinesterase</fullName>
        <ecNumber evidence="3 8">3.1.1.11</ecNumber>
    </recommendedName>
</protein>
<comment type="catalytic activity">
    <reaction evidence="6 8">
        <text>[(1-&gt;4)-alpha-D-galacturonosyl methyl ester](n) + n H2O = [(1-&gt;4)-alpha-D-galacturonosyl](n) + n methanol + n H(+)</text>
        <dbReference type="Rhea" id="RHEA:22380"/>
        <dbReference type="Rhea" id="RHEA-COMP:14570"/>
        <dbReference type="Rhea" id="RHEA-COMP:14573"/>
        <dbReference type="ChEBI" id="CHEBI:15377"/>
        <dbReference type="ChEBI" id="CHEBI:15378"/>
        <dbReference type="ChEBI" id="CHEBI:17790"/>
        <dbReference type="ChEBI" id="CHEBI:140522"/>
        <dbReference type="ChEBI" id="CHEBI:140523"/>
        <dbReference type="EC" id="3.1.1.11"/>
    </reaction>
</comment>
<dbReference type="PANTHER" id="PTHR31321:SF76">
    <property type="entry name" value="PECTINESTERASE 10-RELATED"/>
    <property type="match status" value="1"/>
</dbReference>
<dbReference type="Gene3D" id="2.160.20.10">
    <property type="entry name" value="Single-stranded right-handed beta-helix, Pectin lyase-like"/>
    <property type="match status" value="1"/>
</dbReference>
<comment type="pathway">
    <text evidence="1 8">Glycan metabolism; pectin degradation; 2-dehydro-3-deoxy-D-gluconate from pectin: step 1/5.</text>
</comment>
<keyword evidence="11" id="KW-1185">Reference proteome</keyword>
<accession>A0AAD4STC2</accession>
<gene>
    <name evidence="10" type="ORF">MKW98_007086</name>
</gene>
<dbReference type="GO" id="GO:0030599">
    <property type="term" value="F:pectinesterase activity"/>
    <property type="evidence" value="ECO:0007669"/>
    <property type="project" value="UniProtKB-UniRule"/>
</dbReference>
<dbReference type="EMBL" id="JAJJMB010008592">
    <property type="protein sequence ID" value="KAI3922955.1"/>
    <property type="molecule type" value="Genomic_DNA"/>
</dbReference>
<evidence type="ECO:0000256" key="6">
    <source>
        <dbReference type="ARBA" id="ARBA00047928"/>
    </source>
</evidence>
<dbReference type="PANTHER" id="PTHR31321">
    <property type="entry name" value="ACYL-COA THIOESTER HYDROLASE YBHC-RELATED"/>
    <property type="match status" value="1"/>
</dbReference>
<evidence type="ECO:0000256" key="1">
    <source>
        <dbReference type="ARBA" id="ARBA00005184"/>
    </source>
</evidence>
<evidence type="ECO:0000256" key="8">
    <source>
        <dbReference type="RuleBase" id="RU000589"/>
    </source>
</evidence>
<organism evidence="10 11">
    <name type="scientific">Papaver atlanticum</name>
    <dbReference type="NCBI Taxonomy" id="357466"/>
    <lineage>
        <taxon>Eukaryota</taxon>
        <taxon>Viridiplantae</taxon>
        <taxon>Streptophyta</taxon>
        <taxon>Embryophyta</taxon>
        <taxon>Tracheophyta</taxon>
        <taxon>Spermatophyta</taxon>
        <taxon>Magnoliopsida</taxon>
        <taxon>Ranunculales</taxon>
        <taxon>Papaveraceae</taxon>
        <taxon>Papaveroideae</taxon>
        <taxon>Papaver</taxon>
    </lineage>
</organism>
<keyword evidence="5 8" id="KW-0063">Aspartyl esterase</keyword>
<dbReference type="EC" id="3.1.1.11" evidence="3 8"/>
<comment type="similarity">
    <text evidence="2">Belongs to the pectinesterase family.</text>
</comment>
<proteinExistence type="inferred from homology"/>
<feature type="domain" description="Pectinesterase catalytic" evidence="9">
    <location>
        <begin position="24"/>
        <end position="194"/>
    </location>
</feature>
<evidence type="ECO:0000259" key="9">
    <source>
        <dbReference type="Pfam" id="PF01095"/>
    </source>
</evidence>
<dbReference type="InterPro" id="IPR000070">
    <property type="entry name" value="Pectinesterase_cat"/>
</dbReference>
<comment type="caution">
    <text evidence="10">The sequence shown here is derived from an EMBL/GenBank/DDBJ whole genome shotgun (WGS) entry which is preliminary data.</text>
</comment>
<dbReference type="GO" id="GO:0042545">
    <property type="term" value="P:cell wall modification"/>
    <property type="evidence" value="ECO:0007669"/>
    <property type="project" value="UniProtKB-UniRule"/>
</dbReference>
<reference evidence="10" key="1">
    <citation type="submission" date="2022-04" db="EMBL/GenBank/DDBJ databases">
        <title>A functionally conserved STORR gene fusion in Papaver species that diverged 16.8 million years ago.</title>
        <authorList>
            <person name="Catania T."/>
        </authorList>
    </citation>
    <scope>NUCLEOTIDE SEQUENCE</scope>
    <source>
        <strain evidence="10">S-188037</strain>
    </source>
</reference>
<dbReference type="Proteomes" id="UP001202328">
    <property type="component" value="Unassembled WGS sequence"/>
</dbReference>
<sequence length="213" mass="24229">MWVCCARQNTYNHPLDSTVNENPRKQVAAAQIRGNRNSFYECGFYGLQDTLWDVSGLHYFKSCFIEGAVDFIFGSAQSIYEDCDISVISEGLSVMKKDDAEEFVVVGFITARGRDSPENPSAFVFKECRVFGTGKVYLGRAWRNHSTVLFYRSKLSDVVVPEGWDSWNYAGQEDKIMYAEHRCFGQGSDNQAMVDKLTSITFIDKEGWIKEQP</sequence>
<evidence type="ECO:0000313" key="11">
    <source>
        <dbReference type="Proteomes" id="UP001202328"/>
    </source>
</evidence>
<feature type="active site" evidence="7">
    <location>
        <position position="70"/>
    </location>
</feature>
<name>A0AAD4STC2_9MAGN</name>
<dbReference type="AlphaFoldDB" id="A0AAD4STC2"/>
<evidence type="ECO:0000256" key="5">
    <source>
        <dbReference type="ARBA" id="ARBA00023085"/>
    </source>
</evidence>
<dbReference type="GO" id="GO:0045490">
    <property type="term" value="P:pectin catabolic process"/>
    <property type="evidence" value="ECO:0007669"/>
    <property type="project" value="UniProtKB-UniRule"/>
</dbReference>
<evidence type="ECO:0000256" key="4">
    <source>
        <dbReference type="ARBA" id="ARBA00022801"/>
    </source>
</evidence>
<dbReference type="SUPFAM" id="SSF51126">
    <property type="entry name" value="Pectin lyase-like"/>
    <property type="match status" value="1"/>
</dbReference>
<dbReference type="InterPro" id="IPR011050">
    <property type="entry name" value="Pectin_lyase_fold/virulence"/>
</dbReference>
<dbReference type="InterPro" id="IPR033131">
    <property type="entry name" value="Pectinesterase_Asp_AS"/>
</dbReference>
<evidence type="ECO:0000313" key="10">
    <source>
        <dbReference type="EMBL" id="KAI3922955.1"/>
    </source>
</evidence>